<accession>A0A158EW70</accession>
<dbReference type="Proteomes" id="UP000054977">
    <property type="component" value="Unassembled WGS sequence"/>
</dbReference>
<dbReference type="InterPro" id="IPR022457">
    <property type="entry name" value="Asp_Ala_antiprt"/>
</dbReference>
<feature type="domain" description="RCK C-terminal" evidence="9">
    <location>
        <begin position="206"/>
        <end position="285"/>
    </location>
</feature>
<evidence type="ECO:0000256" key="2">
    <source>
        <dbReference type="ARBA" id="ARBA00009854"/>
    </source>
</evidence>
<dbReference type="STRING" id="326474.AWB65_00283"/>
<feature type="transmembrane region" description="Helical" evidence="8">
    <location>
        <begin position="415"/>
        <end position="434"/>
    </location>
</feature>
<dbReference type="Pfam" id="PF02080">
    <property type="entry name" value="TrkA_C"/>
    <property type="match status" value="2"/>
</dbReference>
<proteinExistence type="inferred from homology"/>
<gene>
    <name evidence="10" type="primary">aspT_1</name>
    <name evidence="10" type="ORF">AWB65_00283</name>
</gene>
<keyword evidence="3" id="KW-0813">Transport</keyword>
<dbReference type="PANTHER" id="PTHR30445:SF9">
    <property type="match status" value="1"/>
</dbReference>
<dbReference type="RefSeq" id="WP_087665428.1">
    <property type="nucleotide sequence ID" value="NZ_FCNW02000001.1"/>
</dbReference>
<dbReference type="InterPro" id="IPR036721">
    <property type="entry name" value="RCK_C_sf"/>
</dbReference>
<feature type="domain" description="RCK C-terminal" evidence="9">
    <location>
        <begin position="291"/>
        <end position="379"/>
    </location>
</feature>
<feature type="transmembrane region" description="Helical" evidence="8">
    <location>
        <begin position="34"/>
        <end position="56"/>
    </location>
</feature>
<feature type="transmembrane region" description="Helical" evidence="8">
    <location>
        <begin position="476"/>
        <end position="499"/>
    </location>
</feature>
<evidence type="ECO:0000259" key="9">
    <source>
        <dbReference type="PROSITE" id="PS51202"/>
    </source>
</evidence>
<keyword evidence="4" id="KW-1003">Cell membrane</keyword>
<comment type="subcellular location">
    <subcellularLocation>
        <location evidence="1">Cell membrane</location>
        <topology evidence="1">Multi-pass membrane protein</topology>
    </subcellularLocation>
</comment>
<evidence type="ECO:0000256" key="4">
    <source>
        <dbReference type="ARBA" id="ARBA00022475"/>
    </source>
</evidence>
<dbReference type="EMBL" id="FCNW02000001">
    <property type="protein sequence ID" value="SAL11787.1"/>
    <property type="molecule type" value="Genomic_DNA"/>
</dbReference>
<sequence>MSWFTATLRSYPEIAIFLSLGIGYWVGGKSYRGFSLGAVTATLLAAIAIGQLGITISPNVKSVFFLMFLFAVGYGVGPQFVRGIAKDGLPQALFSVVQCALCLAAPYVAAKLAGYDIGSAAGLFAGSQTISASMGLATDAVNRLGLPADQTKSLLDAMPTAYAVTYIFGTIGSAIILATLGPILLRIDLVAACKEYEATLGGKQELGGPGQAWHRYELRAYRVPEGGQVVGMSVGEIEAREQAGTRLFIERIRRGGAVHDAKLDDVLQAGDVVAVGGRREQLVDILGPRGVEVDDPELLAVPVEGVDVYVTSKEVDGKTLLELATMPLARGVFLRKIKRGPTETQIPVLPSTKLHRGDTLTLVGRTQDTTAAAKTLGVLDRPTSAADIAFVGFAITLGALIGAVVIKIGDIPITLSTAGGALIAGIVFGWLRAIHPTFGRIPEPTIWFMNSVGLNVFIAVVGVTAGPGFVKGLQQLGVSLFLWGIFATTVPLIIGMFVAKYVFKFHPALLLGICAGARTTTAALGMICDAAKSQVPGLGYTVTYAVGNTLLTIWGMVIVMLLT</sequence>
<dbReference type="Gene3D" id="3.30.70.1450">
    <property type="entry name" value="Regulator of K+ conductance, C-terminal domain"/>
    <property type="match status" value="1"/>
</dbReference>
<keyword evidence="11" id="KW-1185">Reference proteome</keyword>
<evidence type="ECO:0000256" key="3">
    <source>
        <dbReference type="ARBA" id="ARBA00022448"/>
    </source>
</evidence>
<protein>
    <submittedName>
        <fullName evidence="10">Aspartate/alanine antiporter</fullName>
    </submittedName>
</protein>
<dbReference type="NCBIfam" id="TIGR01625">
    <property type="entry name" value="YidE_YbjL_dupl"/>
    <property type="match status" value="1"/>
</dbReference>
<dbReference type="GO" id="GO:0008324">
    <property type="term" value="F:monoatomic cation transmembrane transporter activity"/>
    <property type="evidence" value="ECO:0007669"/>
    <property type="project" value="InterPro"/>
</dbReference>
<comment type="caution">
    <text evidence="10">The sequence shown here is derived from an EMBL/GenBank/DDBJ whole genome shotgun (WGS) entry which is preliminary data.</text>
</comment>
<dbReference type="GO" id="GO:0006813">
    <property type="term" value="P:potassium ion transport"/>
    <property type="evidence" value="ECO:0007669"/>
    <property type="project" value="InterPro"/>
</dbReference>
<dbReference type="InterPro" id="IPR050144">
    <property type="entry name" value="AAE_transporter"/>
</dbReference>
<evidence type="ECO:0000256" key="7">
    <source>
        <dbReference type="ARBA" id="ARBA00023136"/>
    </source>
</evidence>
<feature type="transmembrane region" description="Helical" evidence="8">
    <location>
        <begin position="6"/>
        <end position="27"/>
    </location>
</feature>
<dbReference type="PANTHER" id="PTHR30445">
    <property type="entry name" value="K(+)_H(+) ANTIPORTER SUBUNIT KHTT"/>
    <property type="match status" value="1"/>
</dbReference>
<feature type="transmembrane region" description="Helical" evidence="8">
    <location>
        <begin position="388"/>
        <end position="409"/>
    </location>
</feature>
<organism evidence="10 11">
    <name type="scientific">Caballeronia humi</name>
    <dbReference type="NCBI Taxonomy" id="326474"/>
    <lineage>
        <taxon>Bacteria</taxon>
        <taxon>Pseudomonadati</taxon>
        <taxon>Pseudomonadota</taxon>
        <taxon>Betaproteobacteria</taxon>
        <taxon>Burkholderiales</taxon>
        <taxon>Burkholderiaceae</taxon>
        <taxon>Caballeronia</taxon>
    </lineage>
</organism>
<evidence type="ECO:0000256" key="1">
    <source>
        <dbReference type="ARBA" id="ARBA00004651"/>
    </source>
</evidence>
<dbReference type="PROSITE" id="PS51202">
    <property type="entry name" value="RCK_C"/>
    <property type="match status" value="2"/>
</dbReference>
<feature type="transmembrane region" description="Helical" evidence="8">
    <location>
        <begin position="446"/>
        <end position="470"/>
    </location>
</feature>
<dbReference type="AlphaFoldDB" id="A0A158EW70"/>
<feature type="transmembrane region" description="Helical" evidence="8">
    <location>
        <begin position="93"/>
        <end position="110"/>
    </location>
</feature>
<keyword evidence="7 8" id="KW-0472">Membrane</keyword>
<evidence type="ECO:0000256" key="5">
    <source>
        <dbReference type="ARBA" id="ARBA00022692"/>
    </source>
</evidence>
<feature type="transmembrane region" description="Helical" evidence="8">
    <location>
        <begin position="62"/>
        <end position="81"/>
    </location>
</feature>
<dbReference type="InterPro" id="IPR006512">
    <property type="entry name" value="YidE_YbjL"/>
</dbReference>
<evidence type="ECO:0000256" key="8">
    <source>
        <dbReference type="SAM" id="Phobius"/>
    </source>
</evidence>
<dbReference type="Pfam" id="PF06826">
    <property type="entry name" value="Asp-Al_Ex"/>
    <property type="match status" value="2"/>
</dbReference>
<dbReference type="OrthoDB" id="8611026at2"/>
<evidence type="ECO:0000313" key="10">
    <source>
        <dbReference type="EMBL" id="SAL11787.1"/>
    </source>
</evidence>
<name>A0A158EW70_9BURK</name>
<dbReference type="NCBIfam" id="TIGR03802">
    <property type="entry name" value="Asp_Ala_antiprt"/>
    <property type="match status" value="1"/>
</dbReference>
<reference evidence="10" key="1">
    <citation type="submission" date="2016-01" db="EMBL/GenBank/DDBJ databases">
        <authorList>
            <person name="Peeters C."/>
        </authorList>
    </citation>
    <scope>NUCLEOTIDE SEQUENCE [LARGE SCALE GENOMIC DNA]</scope>
    <source>
        <strain evidence="10">LMG 22934</strain>
    </source>
</reference>
<evidence type="ECO:0000256" key="6">
    <source>
        <dbReference type="ARBA" id="ARBA00022989"/>
    </source>
</evidence>
<feature type="transmembrane region" description="Helical" evidence="8">
    <location>
        <begin position="163"/>
        <end position="185"/>
    </location>
</feature>
<feature type="transmembrane region" description="Helical" evidence="8">
    <location>
        <begin position="539"/>
        <end position="562"/>
    </location>
</feature>
<dbReference type="GO" id="GO:0005886">
    <property type="term" value="C:plasma membrane"/>
    <property type="evidence" value="ECO:0007669"/>
    <property type="project" value="UniProtKB-SubCell"/>
</dbReference>
<keyword evidence="6 8" id="KW-1133">Transmembrane helix</keyword>
<dbReference type="SUPFAM" id="SSF116726">
    <property type="entry name" value="TrkA C-terminal domain-like"/>
    <property type="match status" value="2"/>
</dbReference>
<dbReference type="InterPro" id="IPR006037">
    <property type="entry name" value="RCK_C"/>
</dbReference>
<keyword evidence="5 8" id="KW-0812">Transmembrane</keyword>
<feature type="transmembrane region" description="Helical" evidence="8">
    <location>
        <begin position="508"/>
        <end position="527"/>
    </location>
</feature>
<comment type="similarity">
    <text evidence="2">Belongs to the AAE transporter (TC 2.A.81) family.</text>
</comment>
<evidence type="ECO:0000313" key="11">
    <source>
        <dbReference type="Proteomes" id="UP000054977"/>
    </source>
</evidence>